<dbReference type="OrthoDB" id="77526at2157"/>
<dbReference type="PATRIC" id="fig|47311.3.peg.609"/>
<dbReference type="EMBL" id="LWMW01000086">
    <property type="protein sequence ID" value="KZX16810.1"/>
    <property type="molecule type" value="Genomic_DNA"/>
</dbReference>
<sequence length="238" mass="26674">MNIRFDKKYLTLFIFCMVCSISLVTAAQDTTRADKTEIDNKSVDLKINTTGNRVVELQKFLNNTCYYSGNIDGSFGKFTEEAVIMFQRDSNLKEDGIVGNITQSVIDRWDLNTSSSPTYSSDSNYNNANPDNRNSNSSSDTYAGNSYSNSYNSGITSYYGSSGKGVGDCWDNSEMLYKKLSKDGKTVRIIQYPTSLSSNHRSVQIYQNGAWIDYNYKGNGYKKVYYATKNKSGAIVIK</sequence>
<feature type="domain" description="Peptidoglycan binding-like" evidence="2">
    <location>
        <begin position="50"/>
        <end position="103"/>
    </location>
</feature>
<reference evidence="3 4" key="1">
    <citation type="submission" date="2016-04" db="EMBL/GenBank/DDBJ databases">
        <title>Genome sequence of Methanobrevibacter cuticularis DSM 11139.</title>
        <authorList>
            <person name="Poehlein A."/>
            <person name="Seedorf H."/>
            <person name="Daniel R."/>
        </authorList>
    </citation>
    <scope>NUCLEOTIDE SEQUENCE [LARGE SCALE GENOMIC DNA]</scope>
    <source>
        <strain evidence="3 4">DSM 11139</strain>
    </source>
</reference>
<organism evidence="3 4">
    <name type="scientific">Methanobrevibacter cuticularis</name>
    <dbReference type="NCBI Taxonomy" id="47311"/>
    <lineage>
        <taxon>Archaea</taxon>
        <taxon>Methanobacteriati</taxon>
        <taxon>Methanobacteriota</taxon>
        <taxon>Methanomada group</taxon>
        <taxon>Methanobacteria</taxon>
        <taxon>Methanobacteriales</taxon>
        <taxon>Methanobacteriaceae</taxon>
        <taxon>Methanobrevibacter</taxon>
    </lineage>
</organism>
<evidence type="ECO:0000313" key="4">
    <source>
        <dbReference type="Proteomes" id="UP000077275"/>
    </source>
</evidence>
<evidence type="ECO:0000313" key="3">
    <source>
        <dbReference type="EMBL" id="KZX16810.1"/>
    </source>
</evidence>
<dbReference type="InterPro" id="IPR036366">
    <property type="entry name" value="PGBDSf"/>
</dbReference>
<dbReference type="InterPro" id="IPR036365">
    <property type="entry name" value="PGBD-like_sf"/>
</dbReference>
<comment type="caution">
    <text evidence="3">The sequence shown here is derived from an EMBL/GenBank/DDBJ whole genome shotgun (WGS) entry which is preliminary data.</text>
</comment>
<dbReference type="AlphaFoldDB" id="A0A166EMB5"/>
<protein>
    <submittedName>
        <fullName evidence="3">Putative peptidoglycan binding domain protein</fullName>
    </submittedName>
</protein>
<dbReference type="SUPFAM" id="SSF47090">
    <property type="entry name" value="PGBD-like"/>
    <property type="match status" value="1"/>
</dbReference>
<evidence type="ECO:0000259" key="2">
    <source>
        <dbReference type="Pfam" id="PF01471"/>
    </source>
</evidence>
<name>A0A166EMB5_9EURY</name>
<dbReference type="Proteomes" id="UP000077275">
    <property type="component" value="Unassembled WGS sequence"/>
</dbReference>
<keyword evidence="4" id="KW-1185">Reference proteome</keyword>
<gene>
    <name evidence="3" type="ORF">MBCUT_05290</name>
</gene>
<proteinExistence type="predicted"/>
<dbReference type="Pfam" id="PF01471">
    <property type="entry name" value="PG_binding_1"/>
    <property type="match status" value="1"/>
</dbReference>
<dbReference type="Gene3D" id="1.10.101.10">
    <property type="entry name" value="PGBD-like superfamily/PGBD"/>
    <property type="match status" value="1"/>
</dbReference>
<dbReference type="InterPro" id="IPR002477">
    <property type="entry name" value="Peptidoglycan-bd-like"/>
</dbReference>
<feature type="region of interest" description="Disordered" evidence="1">
    <location>
        <begin position="117"/>
        <end position="142"/>
    </location>
</feature>
<dbReference type="RefSeq" id="WP_084270687.1">
    <property type="nucleotide sequence ID" value="NZ_LWMW01000086.1"/>
</dbReference>
<accession>A0A166EMB5</accession>
<evidence type="ECO:0000256" key="1">
    <source>
        <dbReference type="SAM" id="MobiDB-lite"/>
    </source>
</evidence>